<dbReference type="EMBL" id="LNXX01000047">
    <property type="protein sequence ID" value="KTC81911.1"/>
    <property type="molecule type" value="Genomic_DNA"/>
</dbReference>
<dbReference type="RefSeq" id="WP_238589562.1">
    <property type="nucleotide sequence ID" value="NZ_CAAAHQ010000002.1"/>
</dbReference>
<gene>
    <name evidence="2" type="ORF">Lcin_2981</name>
    <name evidence="3" type="ORF">NCTC12438_01294</name>
</gene>
<evidence type="ECO:0000313" key="5">
    <source>
        <dbReference type="Proteomes" id="UP000255316"/>
    </source>
</evidence>
<dbReference type="Proteomes" id="UP000054854">
    <property type="component" value="Unassembled WGS sequence"/>
</dbReference>
<keyword evidence="3" id="KW-0808">Transferase</keyword>
<protein>
    <submittedName>
        <fullName evidence="3">Ribose-phosphate pyrophosphokinase</fullName>
        <ecNumber evidence="3">2.7.6.1</ecNumber>
    </submittedName>
</protein>
<keyword evidence="3" id="KW-0418">Kinase</keyword>
<dbReference type="Proteomes" id="UP000255316">
    <property type="component" value="Unassembled WGS sequence"/>
</dbReference>
<dbReference type="GO" id="GO:0016301">
    <property type="term" value="F:kinase activity"/>
    <property type="evidence" value="ECO:0007669"/>
    <property type="project" value="UniProtKB-KW"/>
</dbReference>
<dbReference type="SUPFAM" id="SSF53271">
    <property type="entry name" value="PRTase-like"/>
    <property type="match status" value="1"/>
</dbReference>
<organism evidence="3 5">
    <name type="scientific">Legionella cincinnatiensis</name>
    <dbReference type="NCBI Taxonomy" id="28085"/>
    <lineage>
        <taxon>Bacteria</taxon>
        <taxon>Pseudomonadati</taxon>
        <taxon>Pseudomonadota</taxon>
        <taxon>Gammaproteobacteria</taxon>
        <taxon>Legionellales</taxon>
        <taxon>Legionellaceae</taxon>
        <taxon>Legionella</taxon>
    </lineage>
</organism>
<reference evidence="2 4" key="1">
    <citation type="submission" date="2015-11" db="EMBL/GenBank/DDBJ databases">
        <title>Genomic analysis of 38 Legionella species identifies large and diverse effector repertoires.</title>
        <authorList>
            <person name="Burstein D."/>
            <person name="Amaro F."/>
            <person name="Zusman T."/>
            <person name="Lifshitz Z."/>
            <person name="Cohen O."/>
            <person name="Gilbert J.A."/>
            <person name="Pupko T."/>
            <person name="Shuman H.A."/>
            <person name="Segal G."/>
        </authorList>
    </citation>
    <scope>NUCLEOTIDE SEQUENCE [LARGE SCALE GENOMIC DNA]</scope>
    <source>
        <strain evidence="2 4">CDC#72-OH-14</strain>
    </source>
</reference>
<dbReference type="InterPro" id="IPR029057">
    <property type="entry name" value="PRTase-like"/>
</dbReference>
<name>A0A378IIE1_9GAMM</name>
<sequence>MDKHILFSLPGNSGLTKKLSNKLAIEMGKAEIRTFPDKESYICIHSKVRNKTSNNLWL</sequence>
<keyword evidence="4" id="KW-1185">Reference proteome</keyword>
<evidence type="ECO:0000313" key="2">
    <source>
        <dbReference type="EMBL" id="KTC81911.1"/>
    </source>
</evidence>
<accession>A0A378IIE1</accession>
<evidence type="ECO:0000259" key="1">
    <source>
        <dbReference type="Pfam" id="PF13793"/>
    </source>
</evidence>
<dbReference type="EC" id="2.7.6.1" evidence="3"/>
<dbReference type="GO" id="GO:0004749">
    <property type="term" value="F:ribose phosphate diphosphokinase activity"/>
    <property type="evidence" value="ECO:0007669"/>
    <property type="project" value="UniProtKB-EC"/>
</dbReference>
<feature type="domain" description="Ribose-phosphate pyrophosphokinase N-terminal" evidence="1">
    <location>
        <begin position="5"/>
        <end position="52"/>
    </location>
</feature>
<reference evidence="3 5" key="2">
    <citation type="submission" date="2018-06" db="EMBL/GenBank/DDBJ databases">
        <authorList>
            <consortium name="Pathogen Informatics"/>
            <person name="Doyle S."/>
        </authorList>
    </citation>
    <scope>NUCLEOTIDE SEQUENCE [LARGE SCALE GENOMIC DNA]</scope>
    <source>
        <strain evidence="3 5">NCTC12438</strain>
    </source>
</reference>
<dbReference type="Gene3D" id="3.40.50.2020">
    <property type="match status" value="1"/>
</dbReference>
<dbReference type="InterPro" id="IPR029099">
    <property type="entry name" value="Pribosyltran_N"/>
</dbReference>
<proteinExistence type="predicted"/>
<dbReference type="AlphaFoldDB" id="A0A378IIE1"/>
<dbReference type="STRING" id="28085.Lcin_2981"/>
<dbReference type="EMBL" id="UGNX01000001">
    <property type="protein sequence ID" value="STX34690.1"/>
    <property type="molecule type" value="Genomic_DNA"/>
</dbReference>
<dbReference type="Pfam" id="PF13793">
    <property type="entry name" value="Pribosyltran_N"/>
    <property type="match status" value="1"/>
</dbReference>
<evidence type="ECO:0000313" key="3">
    <source>
        <dbReference type="EMBL" id="STX34690.1"/>
    </source>
</evidence>
<evidence type="ECO:0000313" key="4">
    <source>
        <dbReference type="Proteomes" id="UP000054854"/>
    </source>
</evidence>